<feature type="region of interest" description="Disordered" evidence="1">
    <location>
        <begin position="53"/>
        <end position="93"/>
    </location>
</feature>
<feature type="compositionally biased region" description="Basic and acidic residues" evidence="1">
    <location>
        <begin position="53"/>
        <end position="63"/>
    </location>
</feature>
<dbReference type="Proteomes" id="UP000257109">
    <property type="component" value="Unassembled WGS sequence"/>
</dbReference>
<evidence type="ECO:0000313" key="2">
    <source>
        <dbReference type="EMBL" id="RDX68943.1"/>
    </source>
</evidence>
<reference evidence="2" key="1">
    <citation type="submission" date="2018-05" db="EMBL/GenBank/DDBJ databases">
        <title>Draft genome of Mucuna pruriens seed.</title>
        <authorList>
            <person name="Nnadi N.E."/>
            <person name="Vos R."/>
            <person name="Hasami M.H."/>
            <person name="Devisetty U.K."/>
            <person name="Aguiy J.C."/>
        </authorList>
    </citation>
    <scope>NUCLEOTIDE SEQUENCE [LARGE SCALE GENOMIC DNA]</scope>
    <source>
        <strain evidence="2">JCA_2017</strain>
    </source>
</reference>
<keyword evidence="3" id="KW-1185">Reference proteome</keyword>
<sequence length="117" mass="13573">MNTTILKGPVPRGRLRKLQEEVHKEMSLLKGQRGPNNSLAIEKEKQKETFLYESGGSHDEGHMSVHSLSSRSQRSERHKRHDTHMRVRKEPRREDLDGIKCKIPQFLGDCKPDSYLN</sequence>
<dbReference type="AlphaFoldDB" id="A0A371ESD7"/>
<dbReference type="EMBL" id="QJKJ01012324">
    <property type="protein sequence ID" value="RDX68943.1"/>
    <property type="molecule type" value="Genomic_DNA"/>
</dbReference>
<feature type="compositionally biased region" description="Basic residues" evidence="1">
    <location>
        <begin position="76"/>
        <end position="90"/>
    </location>
</feature>
<evidence type="ECO:0000256" key="1">
    <source>
        <dbReference type="SAM" id="MobiDB-lite"/>
    </source>
</evidence>
<evidence type="ECO:0000313" key="3">
    <source>
        <dbReference type="Proteomes" id="UP000257109"/>
    </source>
</evidence>
<organism evidence="2 3">
    <name type="scientific">Mucuna pruriens</name>
    <name type="common">Velvet bean</name>
    <name type="synonym">Dolichos pruriens</name>
    <dbReference type="NCBI Taxonomy" id="157652"/>
    <lineage>
        <taxon>Eukaryota</taxon>
        <taxon>Viridiplantae</taxon>
        <taxon>Streptophyta</taxon>
        <taxon>Embryophyta</taxon>
        <taxon>Tracheophyta</taxon>
        <taxon>Spermatophyta</taxon>
        <taxon>Magnoliopsida</taxon>
        <taxon>eudicotyledons</taxon>
        <taxon>Gunneridae</taxon>
        <taxon>Pentapetalae</taxon>
        <taxon>rosids</taxon>
        <taxon>fabids</taxon>
        <taxon>Fabales</taxon>
        <taxon>Fabaceae</taxon>
        <taxon>Papilionoideae</taxon>
        <taxon>50 kb inversion clade</taxon>
        <taxon>NPAAA clade</taxon>
        <taxon>indigoferoid/millettioid clade</taxon>
        <taxon>Phaseoleae</taxon>
        <taxon>Mucuna</taxon>
    </lineage>
</organism>
<proteinExistence type="predicted"/>
<protein>
    <submittedName>
        <fullName evidence="2">Uncharacterized protein</fullName>
    </submittedName>
</protein>
<accession>A0A371ESD7</accession>
<gene>
    <name evidence="2" type="ORF">CR513_52004</name>
</gene>
<name>A0A371ESD7_MUCPR</name>
<feature type="non-terminal residue" evidence="2">
    <location>
        <position position="1"/>
    </location>
</feature>
<comment type="caution">
    <text evidence="2">The sequence shown here is derived from an EMBL/GenBank/DDBJ whole genome shotgun (WGS) entry which is preliminary data.</text>
</comment>